<proteinExistence type="predicted"/>
<evidence type="ECO:0000313" key="9">
    <source>
        <dbReference type="Proteomes" id="UP000284495"/>
    </source>
</evidence>
<dbReference type="SUPFAM" id="SSF47413">
    <property type="entry name" value="lambda repressor-like DNA-binding domains"/>
    <property type="match status" value="1"/>
</dbReference>
<evidence type="ECO:0000313" key="5">
    <source>
        <dbReference type="EMBL" id="KAB6141910.1"/>
    </source>
</evidence>
<dbReference type="Proteomes" id="UP000327007">
    <property type="component" value="Unassembled WGS sequence"/>
</dbReference>
<feature type="domain" description="HTH cro/C1-type" evidence="1">
    <location>
        <begin position="38"/>
        <end position="92"/>
    </location>
</feature>
<dbReference type="Proteomes" id="UP000283369">
    <property type="component" value="Unassembled WGS sequence"/>
</dbReference>
<evidence type="ECO:0000313" key="4">
    <source>
        <dbReference type="EMBL" id="KAB6090129.1"/>
    </source>
</evidence>
<evidence type="ECO:0000313" key="10">
    <source>
        <dbReference type="Proteomes" id="UP000327007"/>
    </source>
</evidence>
<reference evidence="11 12" key="4">
    <citation type="journal article" date="2019" name="Nat. Med.">
        <title>A library of human gut bacterial isolates paired with longitudinal multiomics data enables mechanistic microbiome research.</title>
        <authorList>
            <person name="Poyet M."/>
            <person name="Groussin M."/>
            <person name="Gibbons S.M."/>
            <person name="Avila-Pacheco J."/>
            <person name="Jiang X."/>
            <person name="Kearney S.M."/>
            <person name="Perrotta A.R."/>
            <person name="Berdy B."/>
            <person name="Zhao S."/>
            <person name="Lieberman T.D."/>
            <person name="Swanson P.K."/>
            <person name="Smith M."/>
            <person name="Roesemann S."/>
            <person name="Alexander J.E."/>
            <person name="Rich S.A."/>
            <person name="Livny J."/>
            <person name="Vlamakis H."/>
            <person name="Clish C."/>
            <person name="Bullock K."/>
            <person name="Deik A."/>
            <person name="Scott J."/>
            <person name="Pierce K.A."/>
            <person name="Xavier R.J."/>
            <person name="Alm E.J."/>
        </authorList>
    </citation>
    <scope>NUCLEOTIDE SEQUENCE [LARGE SCALE GENOMIC DNA]</scope>
    <source>
        <strain evidence="5 11">BIOML-A58</strain>
        <strain evidence="3 13">BIOML-A73</strain>
        <strain evidence="4 12">BIOML-A74</strain>
    </source>
</reference>
<dbReference type="Proteomes" id="UP000435059">
    <property type="component" value="Unassembled WGS sequence"/>
</dbReference>
<accession>A0A412VSU8</accession>
<dbReference type="CDD" id="cd00093">
    <property type="entry name" value="HTH_XRE"/>
    <property type="match status" value="1"/>
</dbReference>
<dbReference type="SMART" id="SM00530">
    <property type="entry name" value="HTH_XRE"/>
    <property type="match status" value="1"/>
</dbReference>
<organism evidence="6 8">
    <name type="scientific">Bacteroides xylanisolvens</name>
    <dbReference type="NCBI Taxonomy" id="371601"/>
    <lineage>
        <taxon>Bacteria</taxon>
        <taxon>Pseudomonadati</taxon>
        <taxon>Bacteroidota</taxon>
        <taxon>Bacteroidia</taxon>
        <taxon>Bacteroidales</taxon>
        <taxon>Bacteroidaceae</taxon>
        <taxon>Bacteroides</taxon>
    </lineage>
</organism>
<evidence type="ECO:0000313" key="13">
    <source>
        <dbReference type="Proteomes" id="UP000474077"/>
    </source>
</evidence>
<evidence type="ECO:0000313" key="3">
    <source>
        <dbReference type="EMBL" id="KAB6080166.1"/>
    </source>
</evidence>
<comment type="caution">
    <text evidence="6">The sequence shown here is derived from an EMBL/GenBank/DDBJ whole genome shotgun (WGS) entry which is preliminary data.</text>
</comment>
<dbReference type="EMBL" id="WDER01000057">
    <property type="protein sequence ID" value="KAB6080166.1"/>
    <property type="molecule type" value="Genomic_DNA"/>
</dbReference>
<dbReference type="AlphaFoldDB" id="A0A412VSU8"/>
<evidence type="ECO:0000259" key="1">
    <source>
        <dbReference type="SMART" id="SM00530"/>
    </source>
</evidence>
<reference evidence="10" key="1">
    <citation type="journal article" date="2018" name="J. Anim. Genet.">
        <title>Acquired interbacterial defense systems protect against interspecies antagonism in the human gut microbiome.</title>
        <authorList>
            <person name="Ross B.D."/>
            <person name="Verster A.J."/>
            <person name="Radey M.C."/>
            <person name="Schmidtke D.T."/>
            <person name="Pope C.E."/>
            <person name="Hoffman L.R."/>
            <person name="Hajjar A."/>
            <person name="Peterson S.B."/>
            <person name="Borenstein E."/>
            <person name="Mougous J."/>
        </authorList>
    </citation>
    <scope>NUCLEOTIDE SEQUENCE [LARGE SCALE GENOMIC DNA]</scope>
    <source>
        <strain evidence="10">H204</strain>
    </source>
</reference>
<evidence type="ECO:0000313" key="2">
    <source>
        <dbReference type="EMBL" id="KAA9049810.1"/>
    </source>
</evidence>
<dbReference type="Proteomes" id="UP000284495">
    <property type="component" value="Unassembled WGS sequence"/>
</dbReference>
<dbReference type="InterPro" id="IPR001387">
    <property type="entry name" value="Cro/C1-type_HTH"/>
</dbReference>
<evidence type="ECO:0000313" key="8">
    <source>
        <dbReference type="Proteomes" id="UP000283369"/>
    </source>
</evidence>
<dbReference type="EMBL" id="WDED01000046">
    <property type="protein sequence ID" value="KAB6141910.1"/>
    <property type="molecule type" value="Genomic_DNA"/>
</dbReference>
<dbReference type="Proteomes" id="UP000434604">
    <property type="component" value="Unassembled WGS sequence"/>
</dbReference>
<evidence type="ECO:0000313" key="7">
    <source>
        <dbReference type="EMBL" id="RHL32667.1"/>
    </source>
</evidence>
<sequence length="149" mass="17363">MLAFLTMESPLPQGNRCRHITSTQTVESKFKDIYIEKLIQQKVDERGISYAEFARQIHCARTSLYHIFNSKNIDMERLLLISEVLQYNFIEEVYLQKLKSTDENIPCIVIPVKEKGIDTSQLPNELLEWLKQQLLDQSKKSGETVWKSG</sequence>
<dbReference type="Proteomes" id="UP000474077">
    <property type="component" value="Unassembled WGS sequence"/>
</dbReference>
<dbReference type="EMBL" id="VYQC01000002">
    <property type="protein sequence ID" value="KAA9049810.1"/>
    <property type="molecule type" value="Genomic_DNA"/>
</dbReference>
<dbReference type="EMBL" id="WDES01000005">
    <property type="protein sequence ID" value="KAB6090129.1"/>
    <property type="molecule type" value="Genomic_DNA"/>
</dbReference>
<reference evidence="8 9" key="2">
    <citation type="submission" date="2018-08" db="EMBL/GenBank/DDBJ databases">
        <title>A genome reference for cultivated species of the human gut microbiota.</title>
        <authorList>
            <person name="Zou Y."/>
            <person name="Xue W."/>
            <person name="Luo G."/>
        </authorList>
    </citation>
    <scope>NUCLEOTIDE SEQUENCE [LARGE SCALE GENOMIC DNA]</scope>
    <source>
        <strain evidence="6 8">AF14-7</strain>
        <strain evidence="7 9">AF38-2</strain>
    </source>
</reference>
<evidence type="ECO:0000313" key="12">
    <source>
        <dbReference type="Proteomes" id="UP000435059"/>
    </source>
</evidence>
<dbReference type="Pfam" id="PF01381">
    <property type="entry name" value="HTH_3"/>
    <property type="match status" value="1"/>
</dbReference>
<dbReference type="GO" id="GO:0003677">
    <property type="term" value="F:DNA binding"/>
    <property type="evidence" value="ECO:0007669"/>
    <property type="project" value="InterPro"/>
</dbReference>
<reference evidence="2" key="5">
    <citation type="submission" date="2019-09" db="EMBL/GenBank/DDBJ databases">
        <authorList>
            <person name="Ross B.D."/>
            <person name="Verster A.J."/>
            <person name="Radey M.C."/>
            <person name="Schmidtke D.T."/>
            <person name="Pope C.E."/>
            <person name="Hoffman L.R."/>
            <person name="Hajjar A.M."/>
            <person name="Peterson S.B."/>
            <person name="Borenstein E."/>
            <person name="Mougous J.D."/>
        </authorList>
    </citation>
    <scope>NUCLEOTIDE SEQUENCE</scope>
    <source>
        <strain evidence="2">H204</strain>
    </source>
</reference>
<evidence type="ECO:0000313" key="6">
    <source>
        <dbReference type="EMBL" id="RGV12704.1"/>
    </source>
</evidence>
<keyword evidence="12" id="KW-1185">Reference proteome</keyword>
<dbReference type="InterPro" id="IPR010982">
    <property type="entry name" value="Lambda_DNA-bd_dom_sf"/>
</dbReference>
<evidence type="ECO:0000313" key="11">
    <source>
        <dbReference type="Proteomes" id="UP000434604"/>
    </source>
</evidence>
<name>A0A412VSU8_9BACE</name>
<gene>
    <name evidence="7" type="ORF">DW027_24065</name>
    <name evidence="6" type="ORF">DWW25_15630</name>
    <name evidence="2" type="ORF">F6S82_04945</name>
    <name evidence="5" type="ORF">GA398_22350</name>
    <name evidence="3" type="ORF">GA560_17605</name>
    <name evidence="4" type="ORF">GA574_04335</name>
</gene>
<reference evidence="2" key="3">
    <citation type="journal article" date="2019" name="bioRxiv">
        <title>Acquired interbacterial defense systems protect against interspecies antagonism in the human gut microbiome.</title>
        <authorList>
            <person name="Ross B.D."/>
            <person name="Verster A.J."/>
            <person name="Radey M.C."/>
            <person name="Schmidtke D.T."/>
            <person name="Pope C.E."/>
            <person name="Hoffman L.R."/>
            <person name="Hajjar A.M."/>
            <person name="Peterson S.B."/>
            <person name="Borenstein E."/>
            <person name="Mougous J.D."/>
        </authorList>
    </citation>
    <scope>NUCLEOTIDE SEQUENCE</scope>
    <source>
        <strain evidence="2">H204</strain>
    </source>
</reference>
<protein>
    <submittedName>
        <fullName evidence="2">Helix-turn-helix transcriptional regulator</fullName>
    </submittedName>
    <submittedName>
        <fullName evidence="6">XRE family transcriptional regulator</fullName>
    </submittedName>
</protein>
<dbReference type="EMBL" id="QROO01000046">
    <property type="protein sequence ID" value="RHL32667.1"/>
    <property type="molecule type" value="Genomic_DNA"/>
</dbReference>
<dbReference type="EMBL" id="QRYV01000037">
    <property type="protein sequence ID" value="RGV12704.1"/>
    <property type="molecule type" value="Genomic_DNA"/>
</dbReference>